<comment type="caution">
    <text evidence="2">The sequence shown here is derived from an EMBL/GenBank/DDBJ whole genome shotgun (WGS) entry which is preliminary data.</text>
</comment>
<sequence length="856" mass="98009">MDTNTTFPRDNVPPEIIYQILTYQFNDFMRNDQPGSAEKFNENLATFLKSNLTVNKMFYHICRVLVYRYCNLTTAKRFHSLLTSLKSNASLRNVVQVLDFQELTSIGLGRTGEMNKMIKNLTNETIMEFLQLTSPTLREFLANENIQDDLDANIIKYLFSNNKVLSVIDFCGCSGPIFTKSFIDAIEALQLSDPNGGMYFNYQITCLGLNDCTDLPSKTLKATLQMLPELQKLDLAHTSIDDDTLINGIPHYKNLTHLSLAMCLQLTPRAVLEFFSHHPAVTDENNTTTLEWLNVSALTHSSSWTEVHTMFLLKKLCRYGHNKTLQYLNIGGLPLHIEEIDSTNPSNADGNGAQIRFTRNGYYITTRDTLQFIKLNFPKLKSLSIRGNDIPISKLVDFLTPDPKMTTQLHKSLSSTNNSSYLALLQPQQEEMNENYQKLRYLNISDNAHVNRWTINEHKLYTSCPTLVALEVSFDAWQQIEKSNRQHEIIAMKPAYNVGDTTTSIVDMARMEPVRWKCYIDSSYGRRYWLFKTDPYLNRGNLEMLTNVTEYDSDGHKIIKIINQPDFLKFAQCKIMLGCGLVPQSTVRRQRCYRDLKPPISQFFTRNGGITFGNRAVPITAPRLPSGGWRRIYNNLEDANQIGSADDESMGPTDTIIEEDESRDTPMHYNQNGQSFRPLSSSTDSGGAGIESYFQRRSSSSSSVGDIREGLYWDRSIHDLQAFGYSNTNTGDNVMSEDDRYETDDEYLNNPELQRRRSQLSLFLRASNNPKPAVRRPGLSILGATDNSRSSSSKSLLTQSQRRPKNYYYEHPEEFLYDPNDPATSERYRTHFHLVNEYVVFGCVERGMYRYYSLKA</sequence>
<accession>A0A0W0ERM7</accession>
<dbReference type="InterPro" id="IPR032675">
    <property type="entry name" value="LRR_dom_sf"/>
</dbReference>
<name>A0A0W0ERM7_CANGB</name>
<dbReference type="GO" id="GO:0019005">
    <property type="term" value="C:SCF ubiquitin ligase complex"/>
    <property type="evidence" value="ECO:0007669"/>
    <property type="project" value="EnsemblFungi"/>
</dbReference>
<dbReference type="Gene3D" id="3.80.10.10">
    <property type="entry name" value="Ribonuclease Inhibitor"/>
    <property type="match status" value="1"/>
</dbReference>
<dbReference type="PANTHER" id="PTHR13318:SF95">
    <property type="entry name" value="F-BOX PROTEIN YLR352W"/>
    <property type="match status" value="1"/>
</dbReference>
<dbReference type="VEuPathDB" id="FungiDB:GWK60_B02959"/>
<dbReference type="PhylomeDB" id="A0A0W0ERM7"/>
<reference evidence="2 3" key="1">
    <citation type="submission" date="2015-10" db="EMBL/GenBank/DDBJ databases">
        <title>Draft genomes sequences of Candida glabrata isolates 1A, 1B, 2A, 2B, 3A and 3B.</title>
        <authorList>
            <person name="Haavelsrud O.E."/>
            <person name="Gaustad P."/>
        </authorList>
    </citation>
    <scope>NUCLEOTIDE SEQUENCE [LARGE SCALE GENOMIC DNA]</scope>
    <source>
        <strain evidence="2">910700640</strain>
    </source>
</reference>
<feature type="region of interest" description="Disordered" evidence="1">
    <location>
        <begin position="660"/>
        <end position="705"/>
    </location>
</feature>
<dbReference type="GO" id="GO:0031146">
    <property type="term" value="P:SCF-dependent proteasomal ubiquitin-dependent protein catabolic process"/>
    <property type="evidence" value="ECO:0007669"/>
    <property type="project" value="TreeGrafter"/>
</dbReference>
<dbReference type="Proteomes" id="UP000054886">
    <property type="component" value="Unassembled WGS sequence"/>
</dbReference>
<dbReference type="AlphaFoldDB" id="A0A0W0ERM7"/>
<gene>
    <name evidence="2" type="ORF">AO440_000294</name>
</gene>
<feature type="region of interest" description="Disordered" evidence="1">
    <location>
        <begin position="724"/>
        <end position="751"/>
    </location>
</feature>
<feature type="compositionally biased region" description="Polar residues" evidence="1">
    <location>
        <begin position="724"/>
        <end position="733"/>
    </location>
</feature>
<dbReference type="SUPFAM" id="SSF52047">
    <property type="entry name" value="RNI-like"/>
    <property type="match status" value="1"/>
</dbReference>
<feature type="compositionally biased region" description="Low complexity" evidence="1">
    <location>
        <begin position="788"/>
        <end position="801"/>
    </location>
</feature>
<dbReference type="OMA" id="ERGMYRY"/>
<dbReference type="PANTHER" id="PTHR13318">
    <property type="entry name" value="PARTNER OF PAIRED, ISOFORM B-RELATED"/>
    <property type="match status" value="1"/>
</dbReference>
<dbReference type="VEuPathDB" id="FungiDB:GVI51_B03025"/>
<evidence type="ECO:0000313" key="3">
    <source>
        <dbReference type="Proteomes" id="UP000054886"/>
    </source>
</evidence>
<protein>
    <submittedName>
        <fullName evidence="2">F-box protein</fullName>
    </submittedName>
</protein>
<feature type="compositionally biased region" description="Acidic residues" evidence="1">
    <location>
        <begin position="735"/>
        <end position="747"/>
    </location>
</feature>
<dbReference type="VEuPathDB" id="FungiDB:CAGL0B03113g"/>
<dbReference type="OrthoDB" id="9994419at2759"/>
<dbReference type="EMBL" id="LLZZ01000119">
    <property type="protein sequence ID" value="KTB03509.1"/>
    <property type="molecule type" value="Genomic_DNA"/>
</dbReference>
<proteinExistence type="predicted"/>
<feature type="region of interest" description="Disordered" evidence="1">
    <location>
        <begin position="767"/>
        <end position="803"/>
    </location>
</feature>
<dbReference type="VEuPathDB" id="FungiDB:B1J91_B03113g"/>
<organism evidence="2 3">
    <name type="scientific">Candida glabrata</name>
    <name type="common">Yeast</name>
    <name type="synonym">Torulopsis glabrata</name>
    <dbReference type="NCBI Taxonomy" id="5478"/>
    <lineage>
        <taxon>Eukaryota</taxon>
        <taxon>Fungi</taxon>
        <taxon>Dikarya</taxon>
        <taxon>Ascomycota</taxon>
        <taxon>Saccharomycotina</taxon>
        <taxon>Saccharomycetes</taxon>
        <taxon>Saccharomycetales</taxon>
        <taxon>Saccharomycetaceae</taxon>
        <taxon>Nakaseomyces</taxon>
    </lineage>
</organism>
<dbReference type="VEuPathDB" id="FungiDB:GW608_B02959"/>
<feature type="compositionally biased region" description="Polar residues" evidence="1">
    <location>
        <begin position="668"/>
        <end position="685"/>
    </location>
</feature>
<evidence type="ECO:0000313" key="2">
    <source>
        <dbReference type="EMBL" id="KTB03509.1"/>
    </source>
</evidence>
<evidence type="ECO:0000256" key="1">
    <source>
        <dbReference type="SAM" id="MobiDB-lite"/>
    </source>
</evidence>